<gene>
    <name evidence="1" type="ORF">BV22DRAFT_1042520</name>
</gene>
<reference evidence="1" key="1">
    <citation type="journal article" date="2021" name="New Phytol.">
        <title>Evolutionary innovations through gain and loss of genes in the ectomycorrhizal Boletales.</title>
        <authorList>
            <person name="Wu G."/>
            <person name="Miyauchi S."/>
            <person name="Morin E."/>
            <person name="Kuo A."/>
            <person name="Drula E."/>
            <person name="Varga T."/>
            <person name="Kohler A."/>
            <person name="Feng B."/>
            <person name="Cao Y."/>
            <person name="Lipzen A."/>
            <person name="Daum C."/>
            <person name="Hundley H."/>
            <person name="Pangilinan J."/>
            <person name="Johnson J."/>
            <person name="Barry K."/>
            <person name="LaButti K."/>
            <person name="Ng V."/>
            <person name="Ahrendt S."/>
            <person name="Min B."/>
            <person name="Choi I.G."/>
            <person name="Park H."/>
            <person name="Plett J.M."/>
            <person name="Magnuson J."/>
            <person name="Spatafora J.W."/>
            <person name="Nagy L.G."/>
            <person name="Henrissat B."/>
            <person name="Grigoriev I.V."/>
            <person name="Yang Z.L."/>
            <person name="Xu J."/>
            <person name="Martin F.M."/>
        </authorList>
    </citation>
    <scope>NUCLEOTIDE SEQUENCE</scope>
    <source>
        <strain evidence="1">KUC20120723A-06</strain>
    </source>
</reference>
<keyword evidence="2" id="KW-1185">Reference proteome</keyword>
<dbReference type="EMBL" id="MU267579">
    <property type="protein sequence ID" value="KAH7916826.1"/>
    <property type="molecule type" value="Genomic_DNA"/>
</dbReference>
<organism evidence="1 2">
    <name type="scientific">Leucogyrophana mollusca</name>
    <dbReference type="NCBI Taxonomy" id="85980"/>
    <lineage>
        <taxon>Eukaryota</taxon>
        <taxon>Fungi</taxon>
        <taxon>Dikarya</taxon>
        <taxon>Basidiomycota</taxon>
        <taxon>Agaricomycotina</taxon>
        <taxon>Agaricomycetes</taxon>
        <taxon>Agaricomycetidae</taxon>
        <taxon>Boletales</taxon>
        <taxon>Boletales incertae sedis</taxon>
        <taxon>Leucogyrophana</taxon>
    </lineage>
</organism>
<proteinExistence type="predicted"/>
<accession>A0ACB8ATT6</accession>
<evidence type="ECO:0000313" key="2">
    <source>
        <dbReference type="Proteomes" id="UP000790709"/>
    </source>
</evidence>
<feature type="non-terminal residue" evidence="1">
    <location>
        <position position="202"/>
    </location>
</feature>
<protein>
    <submittedName>
        <fullName evidence="1">Uncharacterized protein</fullName>
    </submittedName>
</protein>
<sequence length="202" mass="22767">MLRCVGWQAVGTAPIMRVPCAPFSLFGALLPTSRFNPGMTWQWEWRNQVYRRYGSETIAMLPFLFGRPSLYTSSLETARQMLSTKSPFEKAPDATAAVLQYGTNIFAANGNEWRRHRRIIGPAFNNEIYASVWQETASTYYEMTADEGWNGKTIVDIPALRPLTSKFALIILSRCGFGNPFPWNAPDHRADAMSFGEALEVV</sequence>
<comment type="caution">
    <text evidence="1">The sequence shown here is derived from an EMBL/GenBank/DDBJ whole genome shotgun (WGS) entry which is preliminary data.</text>
</comment>
<name>A0ACB8ATT6_9AGAM</name>
<dbReference type="Proteomes" id="UP000790709">
    <property type="component" value="Unassembled WGS sequence"/>
</dbReference>
<evidence type="ECO:0000313" key="1">
    <source>
        <dbReference type="EMBL" id="KAH7916826.1"/>
    </source>
</evidence>